<proteinExistence type="predicted"/>
<comment type="caution">
    <text evidence="1">The sequence shown here is derived from an EMBL/GenBank/DDBJ whole genome shotgun (WGS) entry which is preliminary data.</text>
</comment>
<name>A0A9D4F371_DREPO</name>
<sequence>MRGEQSKLFPKVSGMTLVLLPEADRPRATVPNVSPDTEGQQLRLFTKHPRNKCFIT</sequence>
<dbReference type="EMBL" id="JAIWYP010000008">
    <property type="protein sequence ID" value="KAH3788895.1"/>
    <property type="molecule type" value="Genomic_DNA"/>
</dbReference>
<organism evidence="1 2">
    <name type="scientific">Dreissena polymorpha</name>
    <name type="common">Zebra mussel</name>
    <name type="synonym">Mytilus polymorpha</name>
    <dbReference type="NCBI Taxonomy" id="45954"/>
    <lineage>
        <taxon>Eukaryota</taxon>
        <taxon>Metazoa</taxon>
        <taxon>Spiralia</taxon>
        <taxon>Lophotrochozoa</taxon>
        <taxon>Mollusca</taxon>
        <taxon>Bivalvia</taxon>
        <taxon>Autobranchia</taxon>
        <taxon>Heteroconchia</taxon>
        <taxon>Euheterodonta</taxon>
        <taxon>Imparidentia</taxon>
        <taxon>Neoheterodontei</taxon>
        <taxon>Myida</taxon>
        <taxon>Dreissenoidea</taxon>
        <taxon>Dreissenidae</taxon>
        <taxon>Dreissena</taxon>
    </lineage>
</organism>
<protein>
    <submittedName>
        <fullName evidence="1">Uncharacterized protein</fullName>
    </submittedName>
</protein>
<dbReference type="Proteomes" id="UP000828390">
    <property type="component" value="Unassembled WGS sequence"/>
</dbReference>
<evidence type="ECO:0000313" key="1">
    <source>
        <dbReference type="EMBL" id="KAH3788895.1"/>
    </source>
</evidence>
<dbReference type="AlphaFoldDB" id="A0A9D4F371"/>
<reference evidence="1" key="1">
    <citation type="journal article" date="2019" name="bioRxiv">
        <title>The Genome of the Zebra Mussel, Dreissena polymorpha: A Resource for Invasive Species Research.</title>
        <authorList>
            <person name="McCartney M.A."/>
            <person name="Auch B."/>
            <person name="Kono T."/>
            <person name="Mallez S."/>
            <person name="Zhang Y."/>
            <person name="Obille A."/>
            <person name="Becker A."/>
            <person name="Abrahante J.E."/>
            <person name="Garbe J."/>
            <person name="Badalamenti J.P."/>
            <person name="Herman A."/>
            <person name="Mangelson H."/>
            <person name="Liachko I."/>
            <person name="Sullivan S."/>
            <person name="Sone E.D."/>
            <person name="Koren S."/>
            <person name="Silverstein K.A.T."/>
            <person name="Beckman K.B."/>
            <person name="Gohl D.M."/>
        </authorList>
    </citation>
    <scope>NUCLEOTIDE SEQUENCE</scope>
    <source>
        <strain evidence="1">Duluth1</strain>
        <tissue evidence="1">Whole animal</tissue>
    </source>
</reference>
<keyword evidence="2" id="KW-1185">Reference proteome</keyword>
<evidence type="ECO:0000313" key="2">
    <source>
        <dbReference type="Proteomes" id="UP000828390"/>
    </source>
</evidence>
<accession>A0A9D4F371</accession>
<gene>
    <name evidence="1" type="ORF">DPMN_167059</name>
</gene>
<reference evidence="1" key="2">
    <citation type="submission" date="2020-11" db="EMBL/GenBank/DDBJ databases">
        <authorList>
            <person name="McCartney M.A."/>
            <person name="Auch B."/>
            <person name="Kono T."/>
            <person name="Mallez S."/>
            <person name="Becker A."/>
            <person name="Gohl D.M."/>
            <person name="Silverstein K.A.T."/>
            <person name="Koren S."/>
            <person name="Bechman K.B."/>
            <person name="Herman A."/>
            <person name="Abrahante J.E."/>
            <person name="Garbe J."/>
        </authorList>
    </citation>
    <scope>NUCLEOTIDE SEQUENCE</scope>
    <source>
        <strain evidence="1">Duluth1</strain>
        <tissue evidence="1">Whole animal</tissue>
    </source>
</reference>